<keyword evidence="4" id="KW-1185">Reference proteome</keyword>
<evidence type="ECO:0000313" key="4">
    <source>
        <dbReference type="Proteomes" id="UP000614239"/>
    </source>
</evidence>
<reference evidence="3" key="1">
    <citation type="journal article" date="2014" name="Int. J. Syst. Evol. Microbiol.">
        <title>Complete genome sequence of Corynebacterium casei LMG S-19264T (=DSM 44701T), isolated from a smear-ripened cheese.</title>
        <authorList>
            <consortium name="US DOE Joint Genome Institute (JGI-PGF)"/>
            <person name="Walter F."/>
            <person name="Albersmeier A."/>
            <person name="Kalinowski J."/>
            <person name="Ruckert C."/>
        </authorList>
    </citation>
    <scope>NUCLEOTIDE SEQUENCE</scope>
    <source>
        <strain evidence="3">CGMCC 4.7372</strain>
    </source>
</reference>
<dbReference type="InterPro" id="IPR011629">
    <property type="entry name" value="CobW-like_C"/>
</dbReference>
<sequence>MGAVLGLNLITVKLEPPMTFDSSPPGANPPPSRSPHADAGHRIALIGAVDPALLDLAALSLHGEDALVIATTIHPDRGEHGVISLSSVGSEALDGEPSPALAEPAVLDIDMPMPCPTCALREVLLAVAQDRAADDPRGATVILLPPAIEIVHLAPRLAEALEAVPGVALAGVAHAVLTVTAVDEILTHIPLADRGLAWGEGDPRCTGEVHMLGLGYADVIIAVGEEGAGADLVEHLRAHDALLLPGFDAPVLNALMSVRHDARAAVARVHPASTRAWGGPVEHGVRTLDLVSDRPFHPERLRELVADLAGAGMCARGCFWLPSRPGRVCAWEVAGGAVTVGDAGTWDEAPVAWGGEETLGAAVGGPVGPRCHLVITGIADDATCERVREAFSRILLRPDEFVMALAWSGPDGDAMDDWFGGD</sequence>
<dbReference type="Pfam" id="PF07683">
    <property type="entry name" value="CobW_C"/>
    <property type="match status" value="1"/>
</dbReference>
<name>A0A8H9LID2_9ACTO</name>
<feature type="region of interest" description="Disordered" evidence="1">
    <location>
        <begin position="18"/>
        <end position="38"/>
    </location>
</feature>
<protein>
    <recommendedName>
        <fullName evidence="2">CobW C-terminal domain-containing protein</fullName>
    </recommendedName>
</protein>
<dbReference type="Proteomes" id="UP000614239">
    <property type="component" value="Unassembled WGS sequence"/>
</dbReference>
<dbReference type="SMART" id="SM00833">
    <property type="entry name" value="CobW_C"/>
    <property type="match status" value="1"/>
</dbReference>
<gene>
    <name evidence="3" type="ORF">GCM10011612_07800</name>
</gene>
<dbReference type="AlphaFoldDB" id="A0A8H9LID2"/>
<evidence type="ECO:0000313" key="3">
    <source>
        <dbReference type="EMBL" id="GGO96779.1"/>
    </source>
</evidence>
<proteinExistence type="predicted"/>
<reference evidence="3" key="2">
    <citation type="submission" date="2020-09" db="EMBL/GenBank/DDBJ databases">
        <authorList>
            <person name="Sun Q."/>
            <person name="Zhou Y."/>
        </authorList>
    </citation>
    <scope>NUCLEOTIDE SEQUENCE</scope>
    <source>
        <strain evidence="3">CGMCC 4.7372</strain>
    </source>
</reference>
<accession>A0A8H9LID2</accession>
<evidence type="ECO:0000256" key="1">
    <source>
        <dbReference type="SAM" id="MobiDB-lite"/>
    </source>
</evidence>
<evidence type="ECO:0000259" key="2">
    <source>
        <dbReference type="SMART" id="SM00833"/>
    </source>
</evidence>
<organism evidence="3 4">
    <name type="scientific">Actinomyces gaoshouyii</name>
    <dbReference type="NCBI Taxonomy" id="1960083"/>
    <lineage>
        <taxon>Bacteria</taxon>
        <taxon>Bacillati</taxon>
        <taxon>Actinomycetota</taxon>
        <taxon>Actinomycetes</taxon>
        <taxon>Actinomycetales</taxon>
        <taxon>Actinomycetaceae</taxon>
        <taxon>Actinomyces</taxon>
    </lineage>
</organism>
<dbReference type="EMBL" id="BMNJ01000002">
    <property type="protein sequence ID" value="GGO96779.1"/>
    <property type="molecule type" value="Genomic_DNA"/>
</dbReference>
<comment type="caution">
    <text evidence="3">The sequence shown here is derived from an EMBL/GenBank/DDBJ whole genome shotgun (WGS) entry which is preliminary data.</text>
</comment>
<feature type="domain" description="CobW C-terminal" evidence="2">
    <location>
        <begin position="285"/>
        <end position="395"/>
    </location>
</feature>